<name>A0A9W6UC08_9STRA</name>
<comment type="caution">
    <text evidence="1">The sequence shown here is derived from an EMBL/GenBank/DDBJ whole genome shotgun (WGS) entry which is preliminary data.</text>
</comment>
<organism evidence="1 2">
    <name type="scientific">Phytophthora lilii</name>
    <dbReference type="NCBI Taxonomy" id="2077276"/>
    <lineage>
        <taxon>Eukaryota</taxon>
        <taxon>Sar</taxon>
        <taxon>Stramenopiles</taxon>
        <taxon>Oomycota</taxon>
        <taxon>Peronosporomycetes</taxon>
        <taxon>Peronosporales</taxon>
        <taxon>Peronosporaceae</taxon>
        <taxon>Phytophthora</taxon>
    </lineage>
</organism>
<sequence length="151" mass="16108">MACDGTLTGVVSSLLELLDKCPATAGRVALSYQTGSYASSEMKAAYAAAQTAYAANVDAVMCSSSSSGLASTYQALYILAGEVIPHKSDENDGLVEYQSCAYGLDTSTFSSSYTSKNYLTKLNHQDCTFRNGDSLFSDSKKPMKWLQNLLS</sequence>
<dbReference type="EMBL" id="BSXW01000762">
    <property type="protein sequence ID" value="GMF29224.1"/>
    <property type="molecule type" value="Genomic_DNA"/>
</dbReference>
<protein>
    <submittedName>
        <fullName evidence="1">Unnamed protein product</fullName>
    </submittedName>
</protein>
<gene>
    <name evidence="1" type="ORF">Plil01_001237700</name>
</gene>
<reference evidence="1" key="1">
    <citation type="submission" date="2023-04" db="EMBL/GenBank/DDBJ databases">
        <title>Phytophthora lilii NBRC 32176.</title>
        <authorList>
            <person name="Ichikawa N."/>
            <person name="Sato H."/>
            <person name="Tonouchi N."/>
        </authorList>
    </citation>
    <scope>NUCLEOTIDE SEQUENCE</scope>
    <source>
        <strain evidence="1">NBRC 32176</strain>
    </source>
</reference>
<evidence type="ECO:0000313" key="1">
    <source>
        <dbReference type="EMBL" id="GMF29224.1"/>
    </source>
</evidence>
<dbReference type="Proteomes" id="UP001165083">
    <property type="component" value="Unassembled WGS sequence"/>
</dbReference>
<dbReference type="PANTHER" id="PTHR22538:SF1">
    <property type="entry name" value="VWFD DOMAIN-CONTAINING PROTEIN"/>
    <property type="match status" value="1"/>
</dbReference>
<evidence type="ECO:0000313" key="2">
    <source>
        <dbReference type="Proteomes" id="UP001165083"/>
    </source>
</evidence>
<dbReference type="AlphaFoldDB" id="A0A9W6UC08"/>
<dbReference type="PANTHER" id="PTHR22538">
    <property type="entry name" value="CILIA- AND FLAGELLA-ASSOCIATED PROTEIN 74"/>
    <property type="match status" value="1"/>
</dbReference>
<keyword evidence="2" id="KW-1185">Reference proteome</keyword>
<proteinExistence type="predicted"/>
<dbReference type="OrthoDB" id="155064at2759"/>
<accession>A0A9W6UC08</accession>